<accession>X6N8Y8</accession>
<reference evidence="3 4" key="1">
    <citation type="journal article" date="2013" name="Curr. Biol.">
        <title>The Genome of the Foraminiferan Reticulomyxa filosa.</title>
        <authorList>
            <person name="Glockner G."/>
            <person name="Hulsmann N."/>
            <person name="Schleicher M."/>
            <person name="Noegel A.A."/>
            <person name="Eichinger L."/>
            <person name="Gallinger C."/>
            <person name="Pawlowski J."/>
            <person name="Sierra R."/>
            <person name="Euteneuer U."/>
            <person name="Pillet L."/>
            <person name="Moustafa A."/>
            <person name="Platzer M."/>
            <person name="Groth M."/>
            <person name="Szafranski K."/>
            <person name="Schliwa M."/>
        </authorList>
    </citation>
    <scope>NUCLEOTIDE SEQUENCE [LARGE SCALE GENOMIC DNA]</scope>
</reference>
<evidence type="ECO:0000313" key="3">
    <source>
        <dbReference type="EMBL" id="ETO22501.1"/>
    </source>
</evidence>
<dbReference type="AlphaFoldDB" id="X6N8Y8"/>
<feature type="region of interest" description="Disordered" evidence="2">
    <location>
        <begin position="285"/>
        <end position="316"/>
    </location>
</feature>
<gene>
    <name evidence="3" type="ORF">RFI_14698</name>
</gene>
<keyword evidence="1" id="KW-0175">Coiled coil</keyword>
<feature type="compositionally biased region" description="Basic and acidic residues" evidence="2">
    <location>
        <begin position="26"/>
        <end position="36"/>
    </location>
</feature>
<feature type="compositionally biased region" description="Low complexity" evidence="2">
    <location>
        <begin position="298"/>
        <end position="309"/>
    </location>
</feature>
<evidence type="ECO:0000256" key="1">
    <source>
        <dbReference type="SAM" id="Coils"/>
    </source>
</evidence>
<protein>
    <submittedName>
        <fullName evidence="3">TiTiN family member (Ttn-1)</fullName>
    </submittedName>
</protein>
<dbReference type="Proteomes" id="UP000023152">
    <property type="component" value="Unassembled WGS sequence"/>
</dbReference>
<evidence type="ECO:0000256" key="2">
    <source>
        <dbReference type="SAM" id="MobiDB-lite"/>
    </source>
</evidence>
<feature type="region of interest" description="Disordered" evidence="2">
    <location>
        <begin position="1"/>
        <end position="114"/>
    </location>
</feature>
<name>X6N8Y8_RETFI</name>
<sequence length="316" mass="36213">SVPTNKQKKKKKPDKGKKMTSVPNPLDKKKVVKGNDLKSGSRLGTSAATKRSVMKPPGSEQRPLKPMQGHGLVKKKPELDKPTVGAKVDLSKLKKKPNAVVPHAAPSSLQKSSDIQLSSEIQHSLQSLRMSDRQKLEKEIKEQLLLVQQGARDKELAELRKSYVEKQNELSRAQDKLEEEKRKLHEEWINFKSKLLIDKKKLREEKQRLEKAKKYQKAHQRKRSFELMEIPTKSTRKQERKKRRFHKMQSCLGVNADVEMQMNMDMGMGMGMGMDMDMSMDMGMDMDAITGAETQTENQSNKKNVNKQKSNNEHEN</sequence>
<dbReference type="EMBL" id="ASPP01010675">
    <property type="protein sequence ID" value="ETO22501.1"/>
    <property type="molecule type" value="Genomic_DNA"/>
</dbReference>
<feature type="compositionally biased region" description="Basic residues" evidence="2">
    <location>
        <begin position="1"/>
        <end position="15"/>
    </location>
</feature>
<proteinExistence type="predicted"/>
<comment type="caution">
    <text evidence="3">The sequence shown here is derived from an EMBL/GenBank/DDBJ whole genome shotgun (WGS) entry which is preliminary data.</text>
</comment>
<organism evidence="3 4">
    <name type="scientific">Reticulomyxa filosa</name>
    <dbReference type="NCBI Taxonomy" id="46433"/>
    <lineage>
        <taxon>Eukaryota</taxon>
        <taxon>Sar</taxon>
        <taxon>Rhizaria</taxon>
        <taxon>Retaria</taxon>
        <taxon>Foraminifera</taxon>
        <taxon>Monothalamids</taxon>
        <taxon>Reticulomyxidae</taxon>
        <taxon>Reticulomyxa</taxon>
    </lineage>
</organism>
<feature type="coiled-coil region" evidence="1">
    <location>
        <begin position="156"/>
        <end position="222"/>
    </location>
</feature>
<keyword evidence="4" id="KW-1185">Reference proteome</keyword>
<feature type="non-terminal residue" evidence="3">
    <location>
        <position position="1"/>
    </location>
</feature>
<evidence type="ECO:0000313" key="4">
    <source>
        <dbReference type="Proteomes" id="UP000023152"/>
    </source>
</evidence>
<feature type="non-terminal residue" evidence="3">
    <location>
        <position position="316"/>
    </location>
</feature>